<organism evidence="1 4">
    <name type="scientific">Yersinia pekkanenii</name>
    <dbReference type="NCBI Taxonomy" id="1288385"/>
    <lineage>
        <taxon>Bacteria</taxon>
        <taxon>Pseudomonadati</taxon>
        <taxon>Pseudomonadota</taxon>
        <taxon>Gammaproteobacteria</taxon>
        <taxon>Enterobacterales</taxon>
        <taxon>Yersiniaceae</taxon>
        <taxon>Yersinia</taxon>
    </lineage>
</organism>
<dbReference type="InterPro" id="IPR021815">
    <property type="entry name" value="TsiV"/>
</dbReference>
<dbReference type="RefSeq" id="WP_042592773.1">
    <property type="nucleotide sequence ID" value="NZ_CAWMMU010000014.1"/>
</dbReference>
<dbReference type="Pfam" id="PF11876">
    <property type="entry name" value="TsiV"/>
    <property type="match status" value="1"/>
</dbReference>
<accession>A0A0T9R9H9</accession>
<evidence type="ECO:0000313" key="1">
    <source>
        <dbReference type="EMBL" id="CNI51644.1"/>
    </source>
</evidence>
<keyword evidence="3" id="KW-1185">Reference proteome</keyword>
<dbReference type="EMBL" id="CQAZ01000059">
    <property type="protein sequence ID" value="CNI51644.1"/>
    <property type="molecule type" value="Genomic_DNA"/>
</dbReference>
<evidence type="ECO:0000313" key="4">
    <source>
        <dbReference type="Proteomes" id="UP000045840"/>
    </source>
</evidence>
<dbReference type="AlphaFoldDB" id="A0A0T9R9H9"/>
<dbReference type="Proteomes" id="UP000044625">
    <property type="component" value="Unassembled WGS sequence"/>
</dbReference>
<dbReference type="STRING" id="1288385.ERS137968_02801"/>
<reference evidence="2 3" key="1">
    <citation type="submission" date="2015-03" db="EMBL/GenBank/DDBJ databases">
        <authorList>
            <consortium name="Pathogen Informatics"/>
            <person name="Murphy D."/>
        </authorList>
    </citation>
    <scope>NUCLEOTIDE SEQUENCE [LARGE SCALE GENOMIC DNA]</scope>
    <source>
        <strain evidence="2">Type strain: CIP110230</strain>
        <strain evidence="3">type strain: CIP110230</strain>
    </source>
</reference>
<protein>
    <submittedName>
        <fullName evidence="1">Uncharacterized protein conserved in bacteria</fullName>
    </submittedName>
</protein>
<sequence>MDFFDKFKRAEYEFTYGAEDDPENHNALQVGLVAWFYLDKSYTQENRARIAEAYQLYHNEYGEKLKWGYTNDPYKDQDYASISAKEFKEVIANSFGDDLNFIWSSDKGFRYTANYSVEYHSPAGWYESIHKRVSYFGFYLPVSELNDKEYLEKLLVQFCTILQPLHGLMGLGIQQCYERERYQHLEYEICQEFNGIDVINSNTDKHSRTGIRSVNWQTFFSNDWLEKLGGMSYLREALIEPEIKITPYDGGVIIRAGEWPELGGVNDNPYPPLYVKVNKVLKPIRAAKIGSLGYGSIAGEIRFDANSTAKWLARFDVELPSLATTPAVKDPVRITRWTDETAPYAGRWASIIDGTTQYIQMREGQKLPAFEDVYGKKHQACWSLLERDDKGDVYFNAEKD</sequence>
<proteinExistence type="predicted"/>
<evidence type="ECO:0000313" key="2">
    <source>
        <dbReference type="EMBL" id="CRY67719.1"/>
    </source>
</evidence>
<dbReference type="Proteomes" id="UP000045840">
    <property type="component" value="Unassembled WGS sequence"/>
</dbReference>
<gene>
    <name evidence="1" type="ORF">ERS008529_04250</name>
    <name evidence="2" type="ORF">ERS137968_02801</name>
</gene>
<dbReference type="EMBL" id="CWJL01000014">
    <property type="protein sequence ID" value="CRY67719.1"/>
    <property type="molecule type" value="Genomic_DNA"/>
</dbReference>
<dbReference type="OrthoDB" id="8986326at2"/>
<reference evidence="1" key="3">
    <citation type="submission" date="2015-03" db="EMBL/GenBank/DDBJ databases">
        <authorList>
            <person name="Murphy D."/>
        </authorList>
    </citation>
    <scope>NUCLEOTIDE SEQUENCE [LARGE SCALE GENOMIC DNA]</scope>
    <source>
        <strain evidence="1">A125KOH2</strain>
    </source>
</reference>
<reference evidence="4" key="2">
    <citation type="submission" date="2015-03" db="EMBL/GenBank/DDBJ databases">
        <authorList>
            <consortium name="Pathogen Informatics"/>
        </authorList>
    </citation>
    <scope>NUCLEOTIDE SEQUENCE [LARGE SCALE GENOMIC DNA]</scope>
    <source>
        <strain evidence="4">A125KOH2</strain>
    </source>
</reference>
<name>A0A0T9R9H9_9GAMM</name>
<evidence type="ECO:0000313" key="3">
    <source>
        <dbReference type="Proteomes" id="UP000044625"/>
    </source>
</evidence>